<dbReference type="Pfam" id="PF10997">
    <property type="entry name" value="Amj"/>
    <property type="match status" value="1"/>
</dbReference>
<evidence type="ECO:0000313" key="3">
    <source>
        <dbReference type="Proteomes" id="UP001317532"/>
    </source>
</evidence>
<feature type="transmembrane region" description="Helical" evidence="1">
    <location>
        <begin position="97"/>
        <end position="120"/>
    </location>
</feature>
<dbReference type="EMBL" id="AP025523">
    <property type="protein sequence ID" value="BDE06318.1"/>
    <property type="molecule type" value="Genomic_DNA"/>
</dbReference>
<feature type="transmembrane region" description="Helical" evidence="1">
    <location>
        <begin position="204"/>
        <end position="223"/>
    </location>
</feature>
<dbReference type="RefSeq" id="WP_317997284.1">
    <property type="nucleotide sequence ID" value="NZ_AP025523.1"/>
</dbReference>
<gene>
    <name evidence="2" type="primary">ydaH</name>
    <name evidence="2" type="ORF">WPS_15940</name>
</gene>
<proteinExistence type="predicted"/>
<keyword evidence="1" id="KW-0812">Transmembrane</keyword>
<accession>A0AAN1XVQ3</accession>
<feature type="transmembrane region" description="Helical" evidence="1">
    <location>
        <begin position="39"/>
        <end position="60"/>
    </location>
</feature>
<keyword evidence="1" id="KW-0472">Membrane</keyword>
<evidence type="ECO:0000256" key="1">
    <source>
        <dbReference type="SAM" id="Phobius"/>
    </source>
</evidence>
<keyword evidence="1" id="KW-1133">Transmembrane helix</keyword>
<dbReference type="AlphaFoldDB" id="A0AAN1XVQ3"/>
<dbReference type="InterPro" id="IPR021260">
    <property type="entry name" value="Amj"/>
</dbReference>
<evidence type="ECO:0000313" key="2">
    <source>
        <dbReference type="EMBL" id="BDE06318.1"/>
    </source>
</evidence>
<organism evidence="2 3">
    <name type="scientific">Vulcanimicrobium alpinum</name>
    <dbReference type="NCBI Taxonomy" id="3016050"/>
    <lineage>
        <taxon>Bacteria</taxon>
        <taxon>Bacillati</taxon>
        <taxon>Vulcanimicrobiota</taxon>
        <taxon>Vulcanimicrobiia</taxon>
        <taxon>Vulcanimicrobiales</taxon>
        <taxon>Vulcanimicrobiaceae</taxon>
        <taxon>Vulcanimicrobium</taxon>
    </lineage>
</organism>
<feature type="transmembrane region" description="Helical" evidence="1">
    <location>
        <begin position="6"/>
        <end position="27"/>
    </location>
</feature>
<protein>
    <recommendedName>
        <fullName evidence="4">Lipid II flippase Amj</fullName>
    </recommendedName>
</protein>
<keyword evidence="3" id="KW-1185">Reference proteome</keyword>
<dbReference type="Proteomes" id="UP001317532">
    <property type="component" value="Chromosome"/>
</dbReference>
<feature type="transmembrane region" description="Helical" evidence="1">
    <location>
        <begin position="244"/>
        <end position="266"/>
    </location>
</feature>
<feature type="transmembrane region" description="Helical" evidence="1">
    <location>
        <begin position="172"/>
        <end position="192"/>
    </location>
</feature>
<reference evidence="2 3" key="1">
    <citation type="journal article" date="2022" name="ISME Commun">
        <title>Vulcanimicrobium alpinus gen. nov. sp. nov., the first cultivated representative of the candidate phylum 'Eremiobacterota', is a metabolically versatile aerobic anoxygenic phototroph.</title>
        <authorList>
            <person name="Yabe S."/>
            <person name="Muto K."/>
            <person name="Abe K."/>
            <person name="Yokota A."/>
            <person name="Staudigel H."/>
            <person name="Tebo B.M."/>
        </authorList>
    </citation>
    <scope>NUCLEOTIDE SEQUENCE [LARGE SCALE GENOMIC DNA]</scope>
    <source>
        <strain evidence="2 3">WC8-2</strain>
    </source>
</reference>
<name>A0AAN1XVQ3_UNVUL</name>
<dbReference type="KEGG" id="vab:WPS_15940"/>
<sequence>MSAVLNGNVILAAAANFIPQAVAMGAYAARYAGVTTRRIATAISLFSLLVTASRLAALFMTPSLGALADGTANAALARHLTAVPAEELHVFDLQMRIIVAAGSVGILMGAFMLPLFLAAFTRGIGSFERRKSIPSALFRLFDPKVMLWLLRHLKPQRFSLADFPLSRVPRRLLIFNIVLYAVYSVGVVGAFYASVIDLSSRTTATGLSGLVNGIGTVAFALFIDPTTALIVDQTVRDERPRQDVAAMIFWLIVTAFIGTLLAQLILFPAAEYIAAVAHVWPHGKY</sequence>
<evidence type="ECO:0008006" key="4">
    <source>
        <dbReference type="Google" id="ProtNLM"/>
    </source>
</evidence>